<evidence type="ECO:0000313" key="6">
    <source>
        <dbReference type="Proteomes" id="UP000663887"/>
    </source>
</evidence>
<dbReference type="InterPro" id="IPR000477">
    <property type="entry name" value="RT_dom"/>
</dbReference>
<accession>A0A816TP45</accession>
<gene>
    <name evidence="5" type="ORF">UXM345_LOCUS20733</name>
    <name evidence="4" type="ORF">XDN619_LOCUS18872</name>
</gene>
<dbReference type="Proteomes" id="UP000663887">
    <property type="component" value="Unassembled WGS sequence"/>
</dbReference>
<sequence>MDKDYNHRVLKTINENQSSDQPVEEKKRRRKCHGNRKVQRFRKKCRARGMKPHNIERKIKKRFGDSHTNQPTSIINSNDSIDHRPKTIITLNQNIKKTSIKRKREPVRSLSQFSISQPEPKKVKKKQNIIQTSVPKPDKVYRVASYLKRSPRLLIQALGRQLNHLIKTKSENKFIYSRLKLLDLQFCLNTHQSLWQSYFDLGYEQHQWPDHLYKITKTNEPHSCQKFIQDYLTHIQQQLEQCTIQLNLQATTCPETLTMTLLDHHLKEYICSQQKRFTHKIHHQLKRFKDELHEKRLHHILFNNSLTIDQKEAINRLMHLRETELQIRKELLLLEQRILSKLLPVSFDQLDTLIASDFYTPALEDQYSLNYKLKRSKILQETKRTWLDILMESYDVKMKECNRQYQEELTQLELDISNHQHHHHDARVLFRTVQAYIKHRTIQIKKDTFQQMNSFHGKLSRRRRQRSKKAKQTIGVSPEVILNVNDHSLAMIGHEYLSRHGNYIRPNRTALRSYKERVKIVQEQHEIMINQTILRLSEKCHINAKSNIFKQFSERLQACLMLHYMTPLPFTEHIRAQRDLQTMKLIRRKLKKNQLLLRETDKGGNLYVAHVNEFEEKAIEYRLKTGAYEELSSSPIEEILSKVTRLLNDLHAKPNQISPQQYKKMIPSRLTVELAYMYYNPKTHKNPITLRPIMNTIHAATTGISRFLDQSIRPLFDMHAEPRPIIDGGHLLRQLEQYVRNGHLKPTTLFCTADITNLYTMLPQDESLKILEEFLLEYHYEKVQGISIKVILQLADLVLKETAFVDGNKFYRQIIGGAMGSPFTLTLANIFMWKWEKNAICGALESHEIYGRYIDDIFFTFNEPKAKIEVVIKKANGFHPNIKLEANIGNCVSFLDLLINNKNGILCTSVYHKPAAEPCVVPFISDHPRHVFSNIIQAALLRAVRYSSTLDIFEKERRAIRLMLLYNGYPSTYIDIHFGKFFGNAISQSSMIPFIDNENQFLIMRSRLLPRPSVKERETQHRIAAVRLNEETKVTNDKEKRTTITTMQKQNKANKFANTLFLHYTHEKRLHRMKREIHKIFSETFQGTLAMDLRLIVGHRNHRNTGHELVQKRPPPTMLKPIPLPTEARGDRGRSENVISRRPRRPQQQTTEEIAMQIKELQEKLNYQIRKQNSLSSSFDNLQKLFNEQEGELKDLREHVHRLKLMPSKIDVALDWVVRGVGLVQEHLQGQHQEQRREDNDDASIVSF</sequence>
<feature type="region of interest" description="Disordered" evidence="2">
    <location>
        <begin position="1"/>
        <end position="40"/>
    </location>
</feature>
<reference evidence="4" key="1">
    <citation type="submission" date="2021-02" db="EMBL/GenBank/DDBJ databases">
        <authorList>
            <person name="Nowell W R."/>
        </authorList>
    </citation>
    <scope>NUCLEOTIDE SEQUENCE</scope>
</reference>
<feature type="compositionally biased region" description="Pro residues" evidence="2">
    <location>
        <begin position="1113"/>
        <end position="1124"/>
    </location>
</feature>
<feature type="compositionally biased region" description="Basic residues" evidence="2">
    <location>
        <begin position="27"/>
        <end position="40"/>
    </location>
</feature>
<dbReference type="AlphaFoldDB" id="A0A816TP45"/>
<dbReference type="Proteomes" id="UP000663842">
    <property type="component" value="Unassembled WGS sequence"/>
</dbReference>
<organism evidence="4 6">
    <name type="scientific">Rotaria magnacalcarata</name>
    <dbReference type="NCBI Taxonomy" id="392030"/>
    <lineage>
        <taxon>Eukaryota</taxon>
        <taxon>Metazoa</taxon>
        <taxon>Spiralia</taxon>
        <taxon>Gnathifera</taxon>
        <taxon>Rotifera</taxon>
        <taxon>Eurotatoria</taxon>
        <taxon>Bdelloidea</taxon>
        <taxon>Philodinida</taxon>
        <taxon>Philodinidae</taxon>
        <taxon>Rotaria</taxon>
    </lineage>
</organism>
<feature type="region of interest" description="Disordered" evidence="2">
    <location>
        <begin position="1107"/>
        <end position="1151"/>
    </location>
</feature>
<keyword evidence="1" id="KW-0175">Coiled coil</keyword>
<dbReference type="InterPro" id="IPR058912">
    <property type="entry name" value="HTH_animal"/>
</dbReference>
<evidence type="ECO:0000313" key="4">
    <source>
        <dbReference type="EMBL" id="CAF2101938.1"/>
    </source>
</evidence>
<feature type="coiled-coil region" evidence="1">
    <location>
        <begin position="1179"/>
        <end position="1206"/>
    </location>
</feature>
<dbReference type="PANTHER" id="PTHR21301">
    <property type="entry name" value="REVERSE TRANSCRIPTASE"/>
    <property type="match status" value="1"/>
</dbReference>
<dbReference type="Pfam" id="PF26215">
    <property type="entry name" value="HTH_animal"/>
    <property type="match status" value="1"/>
</dbReference>
<proteinExistence type="predicted"/>
<protein>
    <recommendedName>
        <fullName evidence="3">Reverse transcriptase domain-containing protein</fullName>
    </recommendedName>
</protein>
<feature type="domain" description="Reverse transcriptase" evidence="3">
    <location>
        <begin position="661"/>
        <end position="910"/>
    </location>
</feature>
<evidence type="ECO:0000256" key="2">
    <source>
        <dbReference type="SAM" id="MobiDB-lite"/>
    </source>
</evidence>
<evidence type="ECO:0000256" key="1">
    <source>
        <dbReference type="SAM" id="Coils"/>
    </source>
</evidence>
<comment type="caution">
    <text evidence="4">The sequence shown here is derived from an EMBL/GenBank/DDBJ whole genome shotgun (WGS) entry which is preliminary data.</text>
</comment>
<evidence type="ECO:0000259" key="3">
    <source>
        <dbReference type="PROSITE" id="PS50878"/>
    </source>
</evidence>
<dbReference type="EMBL" id="CAJOBF010003130">
    <property type="protein sequence ID" value="CAF4075721.1"/>
    <property type="molecule type" value="Genomic_DNA"/>
</dbReference>
<name>A0A816TP45_9BILA</name>
<dbReference type="EMBL" id="CAJNRG010008152">
    <property type="protein sequence ID" value="CAF2101938.1"/>
    <property type="molecule type" value="Genomic_DNA"/>
</dbReference>
<dbReference type="PROSITE" id="PS50878">
    <property type="entry name" value="RT_POL"/>
    <property type="match status" value="1"/>
</dbReference>
<feature type="region of interest" description="Disordered" evidence="2">
    <location>
        <begin position="1228"/>
        <end position="1248"/>
    </location>
</feature>
<evidence type="ECO:0000313" key="5">
    <source>
        <dbReference type="EMBL" id="CAF4075721.1"/>
    </source>
</evidence>
<dbReference type="PANTHER" id="PTHR21301:SF10">
    <property type="entry name" value="REVERSE TRANSCRIPTASE DOMAIN-CONTAINING PROTEIN"/>
    <property type="match status" value="1"/>
</dbReference>